<dbReference type="InterPro" id="IPR003660">
    <property type="entry name" value="HAMP_dom"/>
</dbReference>
<comment type="caution">
    <text evidence="6">The sequence shown here is derived from an EMBL/GenBank/DDBJ whole genome shotgun (WGS) entry which is preliminary data.</text>
</comment>
<feature type="region of interest" description="Disordered" evidence="3">
    <location>
        <begin position="1"/>
        <end position="21"/>
    </location>
</feature>
<dbReference type="PANTHER" id="PTHR32089">
    <property type="entry name" value="METHYL-ACCEPTING CHEMOTAXIS PROTEIN MCPB"/>
    <property type="match status" value="1"/>
</dbReference>
<organism evidence="6 7">
    <name type="scientific">Mobilicoccus pelagius NBRC 104925</name>
    <dbReference type="NCBI Taxonomy" id="1089455"/>
    <lineage>
        <taxon>Bacteria</taxon>
        <taxon>Bacillati</taxon>
        <taxon>Actinomycetota</taxon>
        <taxon>Actinomycetes</taxon>
        <taxon>Micrococcales</taxon>
        <taxon>Dermatophilaceae</taxon>
        <taxon>Mobilicoccus</taxon>
    </lineage>
</organism>
<evidence type="ECO:0000313" key="7">
    <source>
        <dbReference type="Proteomes" id="UP000004367"/>
    </source>
</evidence>
<keyword evidence="1 4" id="KW-0812">Transmembrane</keyword>
<dbReference type="EMBL" id="BAFE01000019">
    <property type="protein sequence ID" value="GAB47516.1"/>
    <property type="molecule type" value="Genomic_DNA"/>
</dbReference>
<accession>H5UP58</accession>
<evidence type="ECO:0000259" key="5">
    <source>
        <dbReference type="PROSITE" id="PS50885"/>
    </source>
</evidence>
<evidence type="ECO:0000256" key="4">
    <source>
        <dbReference type="SAM" id="Phobius"/>
    </source>
</evidence>
<dbReference type="STRING" id="1089455.MOPEL_020_00020"/>
<dbReference type="Proteomes" id="UP000004367">
    <property type="component" value="Unassembled WGS sequence"/>
</dbReference>
<proteinExistence type="predicted"/>
<dbReference type="Gene3D" id="1.10.287.950">
    <property type="entry name" value="Methyl-accepting chemotaxis protein"/>
    <property type="match status" value="1"/>
</dbReference>
<dbReference type="AlphaFoldDB" id="H5UP58"/>
<feature type="transmembrane region" description="Helical" evidence="4">
    <location>
        <begin position="27"/>
        <end position="44"/>
    </location>
</feature>
<evidence type="ECO:0000313" key="6">
    <source>
        <dbReference type="EMBL" id="GAB47516.1"/>
    </source>
</evidence>
<dbReference type="PANTHER" id="PTHR32089:SF112">
    <property type="entry name" value="LYSOZYME-LIKE PROTEIN-RELATED"/>
    <property type="match status" value="1"/>
</dbReference>
<protein>
    <submittedName>
        <fullName evidence="6">Putative methyl-accepting chemotaxis protein</fullName>
    </submittedName>
</protein>
<sequence>MATLFRPTAAPDVAATSRDPSHRSLGLHGRILLVALIGGLATSLDARRAQAAGEAAAAARQARLAIIISSLVALPLLVLLALRIAKAILDSVLWVRNSLRAMRSGDLTVPCVATTNDEVGDMARSAEDTRVAMQAIIGDVSPAASSVAAPSEELTATATAAELDHATNSASHQAGTARGSAQNMARNIDTVAQRAAELQTLVGRFTY</sequence>
<feature type="transmembrane region" description="Helical" evidence="4">
    <location>
        <begin position="64"/>
        <end position="82"/>
    </location>
</feature>
<evidence type="ECO:0000256" key="3">
    <source>
        <dbReference type="SAM" id="MobiDB-lite"/>
    </source>
</evidence>
<dbReference type="RefSeq" id="WP_009481414.1">
    <property type="nucleotide sequence ID" value="NZ_BAFE01000019.1"/>
</dbReference>
<dbReference type="CDD" id="cd06225">
    <property type="entry name" value="HAMP"/>
    <property type="match status" value="1"/>
</dbReference>
<evidence type="ECO:0000256" key="2">
    <source>
        <dbReference type="ARBA" id="ARBA00022989"/>
    </source>
</evidence>
<keyword evidence="2 4" id="KW-1133">Transmembrane helix</keyword>
<keyword evidence="4" id="KW-0472">Membrane</keyword>
<reference evidence="6 7" key="1">
    <citation type="submission" date="2012-02" db="EMBL/GenBank/DDBJ databases">
        <title>Whole genome shotgun sequence of Mobilicoccus pelagius NBRC 104925.</title>
        <authorList>
            <person name="Yoshida Y."/>
            <person name="Hosoyama A."/>
            <person name="Tsuchikane K."/>
            <person name="Katsumata H."/>
            <person name="Yamazaki S."/>
            <person name="Fujita N."/>
        </authorList>
    </citation>
    <scope>NUCLEOTIDE SEQUENCE [LARGE SCALE GENOMIC DNA]</scope>
    <source>
        <strain evidence="6 7">NBRC 104925</strain>
    </source>
</reference>
<name>H5UP58_9MICO</name>
<feature type="domain" description="HAMP" evidence="5">
    <location>
        <begin position="95"/>
        <end position="138"/>
    </location>
</feature>
<dbReference type="eggNOG" id="COG0840">
    <property type="taxonomic scope" value="Bacteria"/>
</dbReference>
<evidence type="ECO:0000256" key="1">
    <source>
        <dbReference type="ARBA" id="ARBA00022692"/>
    </source>
</evidence>
<gene>
    <name evidence="6" type="ORF">MOPEL_020_00020</name>
</gene>
<keyword evidence="7" id="KW-1185">Reference proteome</keyword>
<dbReference type="GO" id="GO:0007165">
    <property type="term" value="P:signal transduction"/>
    <property type="evidence" value="ECO:0007669"/>
    <property type="project" value="InterPro"/>
</dbReference>
<dbReference type="GO" id="GO:0016020">
    <property type="term" value="C:membrane"/>
    <property type="evidence" value="ECO:0007669"/>
    <property type="project" value="InterPro"/>
</dbReference>
<dbReference type="PROSITE" id="PS50885">
    <property type="entry name" value="HAMP"/>
    <property type="match status" value="1"/>
</dbReference>